<evidence type="ECO:0000313" key="2">
    <source>
        <dbReference type="EMBL" id="QCE05845.1"/>
    </source>
</evidence>
<feature type="compositionally biased region" description="Low complexity" evidence="1">
    <location>
        <begin position="135"/>
        <end position="149"/>
    </location>
</feature>
<name>A0A4D6N187_VIGUN</name>
<evidence type="ECO:0000256" key="1">
    <source>
        <dbReference type="SAM" id="MobiDB-lite"/>
    </source>
</evidence>
<feature type="compositionally biased region" description="Polar residues" evidence="1">
    <location>
        <begin position="150"/>
        <end position="159"/>
    </location>
</feature>
<organism evidence="2 3">
    <name type="scientific">Vigna unguiculata</name>
    <name type="common">Cowpea</name>
    <dbReference type="NCBI Taxonomy" id="3917"/>
    <lineage>
        <taxon>Eukaryota</taxon>
        <taxon>Viridiplantae</taxon>
        <taxon>Streptophyta</taxon>
        <taxon>Embryophyta</taxon>
        <taxon>Tracheophyta</taxon>
        <taxon>Spermatophyta</taxon>
        <taxon>Magnoliopsida</taxon>
        <taxon>eudicotyledons</taxon>
        <taxon>Gunneridae</taxon>
        <taxon>Pentapetalae</taxon>
        <taxon>rosids</taxon>
        <taxon>fabids</taxon>
        <taxon>Fabales</taxon>
        <taxon>Fabaceae</taxon>
        <taxon>Papilionoideae</taxon>
        <taxon>50 kb inversion clade</taxon>
        <taxon>NPAAA clade</taxon>
        <taxon>indigoferoid/millettioid clade</taxon>
        <taxon>Phaseoleae</taxon>
        <taxon>Vigna</taxon>
    </lineage>
</organism>
<gene>
    <name evidence="2" type="ORF">DEO72_LG9g853</name>
</gene>
<dbReference type="Gene3D" id="2.60.120.200">
    <property type="match status" value="1"/>
</dbReference>
<feature type="compositionally biased region" description="Pro residues" evidence="1">
    <location>
        <begin position="79"/>
        <end position="101"/>
    </location>
</feature>
<dbReference type="EMBL" id="CP039353">
    <property type="protein sequence ID" value="QCE05845.1"/>
    <property type="molecule type" value="Genomic_DNA"/>
</dbReference>
<sequence length="247" mass="25954">MMSMFTLFTLDFNTFPTLNIWGLLAAPANLSCTPNNYPFDPNQFLPVKPSLSPPTNPSASPPPSAKPSSSTPSVFLTPKPTPPLPSPPASPSPSSPLPHAPPVKASPSASPPPPTSPPSPWASPNPPPAQPPSSPSSSTLPSTPSSATSMKTTWPSTSIMPPPLCPSTPSPAALTSRVANSSLHGWSHAIKMVRVWLAYSSTRPSTPILVSQIDLFETFEDFMHVGFTASNGEGSSDYTGKYQKRNS</sequence>
<proteinExistence type="predicted"/>
<feature type="compositionally biased region" description="Pro residues" evidence="1">
    <location>
        <begin position="109"/>
        <end position="134"/>
    </location>
</feature>
<dbReference type="SUPFAM" id="SSF49899">
    <property type="entry name" value="Concanavalin A-like lectins/glucanases"/>
    <property type="match status" value="1"/>
</dbReference>
<dbReference type="Proteomes" id="UP000501690">
    <property type="component" value="Linkage Group LG9"/>
</dbReference>
<feature type="region of interest" description="Disordered" evidence="1">
    <location>
        <begin position="43"/>
        <end position="171"/>
    </location>
</feature>
<feature type="compositionally biased region" description="Pro residues" evidence="1">
    <location>
        <begin position="51"/>
        <end position="65"/>
    </location>
</feature>
<dbReference type="InterPro" id="IPR013320">
    <property type="entry name" value="ConA-like_dom_sf"/>
</dbReference>
<dbReference type="AlphaFoldDB" id="A0A4D6N187"/>
<evidence type="ECO:0000313" key="3">
    <source>
        <dbReference type="Proteomes" id="UP000501690"/>
    </source>
</evidence>
<protein>
    <submittedName>
        <fullName evidence="2">Uncharacterized protein</fullName>
    </submittedName>
</protein>
<keyword evidence="3" id="KW-1185">Reference proteome</keyword>
<feature type="compositionally biased region" description="Pro residues" evidence="1">
    <location>
        <begin position="160"/>
        <end position="169"/>
    </location>
</feature>
<accession>A0A4D6N187</accession>
<reference evidence="2 3" key="1">
    <citation type="submission" date="2019-04" db="EMBL/GenBank/DDBJ databases">
        <title>An improved genome assembly and genetic linkage map for asparagus bean, Vigna unguiculata ssp. sesquipedialis.</title>
        <authorList>
            <person name="Xia Q."/>
            <person name="Zhang R."/>
            <person name="Dong Y."/>
        </authorList>
    </citation>
    <scope>NUCLEOTIDE SEQUENCE [LARGE SCALE GENOMIC DNA]</scope>
    <source>
        <tissue evidence="2">Leaf</tissue>
    </source>
</reference>